<gene>
    <name evidence="3" type="ORF">PGT21_012615</name>
    <name evidence="2" type="ORF">PGTUg99_013789</name>
</gene>
<evidence type="ECO:0000256" key="1">
    <source>
        <dbReference type="SAM" id="SignalP"/>
    </source>
</evidence>
<feature type="signal peptide" evidence="1">
    <location>
        <begin position="1"/>
        <end position="22"/>
    </location>
</feature>
<evidence type="ECO:0008006" key="6">
    <source>
        <dbReference type="Google" id="ProtNLM"/>
    </source>
</evidence>
<keyword evidence="1" id="KW-0732">Signal</keyword>
<reference evidence="4 5" key="1">
    <citation type="submission" date="2019-05" db="EMBL/GenBank/DDBJ databases">
        <title>Emergence of the Ug99 lineage of the wheat stem rust pathogen through somatic hybridization.</title>
        <authorList>
            <person name="Li F."/>
            <person name="Upadhyaya N.M."/>
            <person name="Sperschneider J."/>
            <person name="Matny O."/>
            <person name="Nguyen-Phuc H."/>
            <person name="Mago R."/>
            <person name="Raley C."/>
            <person name="Miller M.E."/>
            <person name="Silverstein K.A.T."/>
            <person name="Henningsen E."/>
            <person name="Hirsch C.D."/>
            <person name="Visser B."/>
            <person name="Pretorius Z.A."/>
            <person name="Steffenson B.J."/>
            <person name="Schwessinger B."/>
            <person name="Dodds P.N."/>
            <person name="Figueroa M."/>
        </authorList>
    </citation>
    <scope>NUCLEOTIDE SEQUENCE [LARGE SCALE GENOMIC DNA]</scope>
    <source>
        <strain evidence="3">21-0</strain>
        <strain evidence="2 5">Ug99</strain>
    </source>
</reference>
<accession>A0A5B0LSU0</accession>
<evidence type="ECO:0000313" key="2">
    <source>
        <dbReference type="EMBL" id="KAA1066920.1"/>
    </source>
</evidence>
<dbReference type="Proteomes" id="UP000325313">
    <property type="component" value="Unassembled WGS sequence"/>
</dbReference>
<name>A0A5B0LSU0_PUCGR</name>
<feature type="chain" id="PRO_5036366056" description="Secreted protein" evidence="1">
    <location>
        <begin position="23"/>
        <end position="114"/>
    </location>
</feature>
<proteinExistence type="predicted"/>
<protein>
    <recommendedName>
        <fullName evidence="6">Secreted protein</fullName>
    </recommendedName>
</protein>
<keyword evidence="4" id="KW-1185">Reference proteome</keyword>
<dbReference type="EMBL" id="VSWC01000118">
    <property type="protein sequence ID" value="KAA1083958.1"/>
    <property type="molecule type" value="Genomic_DNA"/>
</dbReference>
<evidence type="ECO:0000313" key="3">
    <source>
        <dbReference type="EMBL" id="KAA1083958.1"/>
    </source>
</evidence>
<dbReference type="Proteomes" id="UP000324748">
    <property type="component" value="Unassembled WGS sequence"/>
</dbReference>
<dbReference type="EMBL" id="VDEP01000508">
    <property type="protein sequence ID" value="KAA1066920.1"/>
    <property type="molecule type" value="Genomic_DNA"/>
</dbReference>
<evidence type="ECO:0000313" key="5">
    <source>
        <dbReference type="Proteomes" id="UP000325313"/>
    </source>
</evidence>
<organism evidence="2 5">
    <name type="scientific">Puccinia graminis f. sp. tritici</name>
    <dbReference type="NCBI Taxonomy" id="56615"/>
    <lineage>
        <taxon>Eukaryota</taxon>
        <taxon>Fungi</taxon>
        <taxon>Dikarya</taxon>
        <taxon>Basidiomycota</taxon>
        <taxon>Pucciniomycotina</taxon>
        <taxon>Pucciniomycetes</taxon>
        <taxon>Pucciniales</taxon>
        <taxon>Pucciniaceae</taxon>
        <taxon>Puccinia</taxon>
    </lineage>
</organism>
<sequence length="114" mass="12486">MQFLGISKAPLVVFMLPIVACAANNGPLFECSTNPYCVVKDLSVSPMKYVFSPAVQTLGPGTWSCHGINVHPPRSANACCDHPTGYNSKDRRLFSITSDQFFNKFKCAEVPGHY</sequence>
<evidence type="ECO:0000313" key="4">
    <source>
        <dbReference type="Proteomes" id="UP000324748"/>
    </source>
</evidence>
<dbReference type="AlphaFoldDB" id="A0A5B0LSU0"/>
<comment type="caution">
    <text evidence="2">The sequence shown here is derived from an EMBL/GenBank/DDBJ whole genome shotgun (WGS) entry which is preliminary data.</text>
</comment>